<dbReference type="InterPro" id="IPR012349">
    <property type="entry name" value="Split_barrel_FMN-bd"/>
</dbReference>
<proteinExistence type="inferred from homology"/>
<keyword evidence="3" id="KW-0288">FMN</keyword>
<dbReference type="Proteomes" id="UP000027980">
    <property type="component" value="Chromosome"/>
</dbReference>
<dbReference type="SMART" id="SM00903">
    <property type="entry name" value="Flavin_Reduct"/>
    <property type="match status" value="1"/>
</dbReference>
<evidence type="ECO:0000256" key="2">
    <source>
        <dbReference type="ARBA" id="ARBA00022630"/>
    </source>
</evidence>
<evidence type="ECO:0000313" key="6">
    <source>
        <dbReference type="EMBL" id="AIF65385.1"/>
    </source>
</evidence>
<dbReference type="KEGG" id="tap:GZ22_01065"/>
<dbReference type="AlphaFoldDB" id="A0A075LFC8"/>
<dbReference type="Gene3D" id="2.30.110.10">
    <property type="entry name" value="Electron Transport, Fmn-binding Protein, Chain A"/>
    <property type="match status" value="1"/>
</dbReference>
<dbReference type="Pfam" id="PF01613">
    <property type="entry name" value="Flavin_Reduct"/>
    <property type="match status" value="1"/>
</dbReference>
<dbReference type="Proteomes" id="UP000199735">
    <property type="component" value="Unassembled WGS sequence"/>
</dbReference>
<name>A0A075LFC8_9BACI</name>
<comment type="similarity">
    <text evidence="4">Belongs to the flavoredoxin family.</text>
</comment>
<reference evidence="6 8" key="1">
    <citation type="submission" date="2014-07" db="EMBL/GenBank/DDBJ databases">
        <title>Complete genome sequence of a moderately halophilic bacterium Terribacillus aidingensis MP602, isolated from Cryptomeria fortunei in Tianmu mountain in China.</title>
        <authorList>
            <person name="Wang Y."/>
            <person name="Lu P."/>
            <person name="Zhang L."/>
        </authorList>
    </citation>
    <scope>NUCLEOTIDE SEQUENCE [LARGE SCALE GENOMIC DNA]</scope>
    <source>
        <strain evidence="6 8">MP602</strain>
    </source>
</reference>
<dbReference type="GO" id="GO:0010181">
    <property type="term" value="F:FMN binding"/>
    <property type="evidence" value="ECO:0007669"/>
    <property type="project" value="InterPro"/>
</dbReference>
<dbReference type="PANTHER" id="PTHR33798">
    <property type="entry name" value="FLAVOPROTEIN OXYGENASE"/>
    <property type="match status" value="1"/>
</dbReference>
<comment type="cofactor">
    <cofactor evidence="1">
        <name>FMN</name>
        <dbReference type="ChEBI" id="CHEBI:58210"/>
    </cofactor>
</comment>
<dbReference type="OrthoDB" id="9794638at2"/>
<dbReference type="PANTHER" id="PTHR33798:SF5">
    <property type="entry name" value="FLAVIN REDUCTASE LIKE DOMAIN-CONTAINING PROTEIN"/>
    <property type="match status" value="1"/>
</dbReference>
<dbReference type="GeneID" id="34222494"/>
<dbReference type="InterPro" id="IPR002563">
    <property type="entry name" value="Flavin_Rdtase-like_dom"/>
</dbReference>
<evidence type="ECO:0000256" key="1">
    <source>
        <dbReference type="ARBA" id="ARBA00001917"/>
    </source>
</evidence>
<dbReference type="EMBL" id="CP008876">
    <property type="protein sequence ID" value="AIF65385.1"/>
    <property type="molecule type" value="Genomic_DNA"/>
</dbReference>
<dbReference type="EMBL" id="FOCD01000003">
    <property type="protein sequence ID" value="SEN73481.1"/>
    <property type="molecule type" value="Genomic_DNA"/>
</dbReference>
<protein>
    <submittedName>
        <fullName evidence="7">NADH-FMN oxidoreductase RutF, flavin reductase (DIM6/NTAB) family</fullName>
    </submittedName>
</protein>
<accession>A0AAX2EHP4</accession>
<dbReference type="HOGENOM" id="CLU_059021_3_1_9"/>
<evidence type="ECO:0000259" key="5">
    <source>
        <dbReference type="SMART" id="SM00903"/>
    </source>
</evidence>
<accession>A0A075LFC8</accession>
<evidence type="ECO:0000256" key="4">
    <source>
        <dbReference type="ARBA" id="ARBA00038054"/>
    </source>
</evidence>
<evidence type="ECO:0000313" key="8">
    <source>
        <dbReference type="Proteomes" id="UP000027980"/>
    </source>
</evidence>
<evidence type="ECO:0000256" key="3">
    <source>
        <dbReference type="ARBA" id="ARBA00022643"/>
    </source>
</evidence>
<dbReference type="GO" id="GO:0016646">
    <property type="term" value="F:oxidoreductase activity, acting on the CH-NH group of donors, NAD or NADP as acceptor"/>
    <property type="evidence" value="ECO:0007669"/>
    <property type="project" value="UniProtKB-ARBA"/>
</dbReference>
<feature type="domain" description="Flavin reductase like" evidence="5">
    <location>
        <begin position="20"/>
        <end position="178"/>
    </location>
</feature>
<dbReference type="SUPFAM" id="SSF50475">
    <property type="entry name" value="FMN-binding split barrel"/>
    <property type="match status" value="1"/>
</dbReference>
<organism evidence="6 8">
    <name type="scientific">Terribacillus saccharophilus</name>
    <dbReference type="NCBI Taxonomy" id="361277"/>
    <lineage>
        <taxon>Bacteria</taxon>
        <taxon>Bacillati</taxon>
        <taxon>Bacillota</taxon>
        <taxon>Bacilli</taxon>
        <taxon>Bacillales</taxon>
        <taxon>Bacillaceae</taxon>
        <taxon>Terribacillus</taxon>
    </lineage>
</organism>
<evidence type="ECO:0000313" key="9">
    <source>
        <dbReference type="Proteomes" id="UP000199735"/>
    </source>
</evidence>
<keyword evidence="2" id="KW-0285">Flavoprotein</keyword>
<dbReference type="RefSeq" id="WP_038557845.1">
    <property type="nucleotide sequence ID" value="NZ_CP008876.1"/>
</dbReference>
<sequence>MFTFNANDLSAKTHYKILTGSIIPRPVAFVTTKSPESEVVNAAPFSYFSIVSATPPLISISIQRAGGKQKDTARHAIHSGELVVHISTEPIVEEMNKTAATLPSEESELDHTSLTLEPSTYVSVPGIAEASIRMECTLYEHIEIKDDDGAVTADLLLAKVAGYHLSPEVYDDSTGYLNAETIQPISRLAGNDYSKLGKLFTLKRPE</sequence>
<evidence type="ECO:0000313" key="7">
    <source>
        <dbReference type="EMBL" id="SEN73481.1"/>
    </source>
</evidence>
<gene>
    <name evidence="6" type="ORF">GZ22_01065</name>
    <name evidence="7" type="ORF">SAMN04489762_2703</name>
</gene>
<reference evidence="7 9" key="2">
    <citation type="submission" date="2016-10" db="EMBL/GenBank/DDBJ databases">
        <authorList>
            <person name="Varghese N."/>
            <person name="Submissions S."/>
        </authorList>
    </citation>
    <scope>NUCLEOTIDE SEQUENCE [LARGE SCALE GENOMIC DNA]</scope>
    <source>
        <strain evidence="7 9">DSM 21619</strain>
    </source>
</reference>